<dbReference type="SUPFAM" id="SSF50685">
    <property type="entry name" value="Barwin-like endoglucanases"/>
    <property type="match status" value="1"/>
</dbReference>
<dbReference type="NCBIfam" id="TIGR00413">
    <property type="entry name" value="rlpA"/>
    <property type="match status" value="1"/>
</dbReference>
<evidence type="ECO:0000313" key="9">
    <source>
        <dbReference type="Proteomes" id="UP000008130"/>
    </source>
</evidence>
<dbReference type="InterPro" id="IPR036908">
    <property type="entry name" value="RlpA-like_sf"/>
</dbReference>
<keyword evidence="9" id="KW-1185">Reference proteome</keyword>
<dbReference type="EC" id="4.2.2.-" evidence="3"/>
<feature type="chain" id="PRO_5009991444" description="Endolytic peptidoglycan transglycosylase RlpA" evidence="6">
    <location>
        <begin position="24"/>
        <end position="412"/>
    </location>
</feature>
<evidence type="ECO:0000256" key="6">
    <source>
        <dbReference type="SAM" id="SignalP"/>
    </source>
</evidence>
<sequence length="412" mass="42105">MRRDRLGALKVAAVVLAAAVALAGCESAPKPKRSSEYFPESKYGVKASPRVVADGKPVPKGGGRYHVGQKYKVAGRWYHPKEDPNYDKSGNASWYGSAFHGRKTANGEIYDRKGLTAAHPTLPLPSYARVTNLENGRSMVVRINDRGPFHGNRVIDLSERVATMLDTKAAGIGKVRVQYVGPARLDGQDEAYLMASYTGPDAVTPGGTMPGTMIAQAAPPAPLDMASAPSATGYAPSRAPAPRPLDAPVLLAAAASGAPAAAAADPAYRLAYDPALAFETGQQTIVVASLNTFTPAAAPQPQASAQPVSLGAAPQPLGTLPSPGPLTGPLTGPASQPGVQPAAYAPPAPAGVLGTLPAATNGPRNLLMGGAISSYAAHTRIAAAHDAFGAFETFGDSSLPLALLAGPQSAGR</sequence>
<dbReference type="InterPro" id="IPR034718">
    <property type="entry name" value="RlpA"/>
</dbReference>
<dbReference type="PANTHER" id="PTHR34183">
    <property type="entry name" value="ENDOLYTIC PEPTIDOGLYCAN TRANSGLYCOSYLASE RLPA"/>
    <property type="match status" value="1"/>
</dbReference>
<proteinExistence type="inferred from homology"/>
<evidence type="ECO:0000256" key="2">
    <source>
        <dbReference type="ARBA" id="ARBA00023316"/>
    </source>
</evidence>
<dbReference type="HAMAP" id="MF_02071">
    <property type="entry name" value="RlpA"/>
    <property type="match status" value="1"/>
</dbReference>
<dbReference type="GO" id="GO:0071555">
    <property type="term" value="P:cell wall organization"/>
    <property type="evidence" value="ECO:0007669"/>
    <property type="project" value="UniProtKB-KW"/>
</dbReference>
<comment type="subcellular location">
    <subcellularLocation>
        <location evidence="3">Cell membrane</location>
        <topology evidence="3">Lipid-anchor</topology>
    </subcellularLocation>
</comment>
<dbReference type="AlphaFoldDB" id="F2IZX7"/>
<dbReference type="Proteomes" id="UP000008130">
    <property type="component" value="Chromosome"/>
</dbReference>
<feature type="region of interest" description="Disordered" evidence="5">
    <location>
        <begin position="297"/>
        <end position="343"/>
    </location>
</feature>
<keyword evidence="1 3" id="KW-0456">Lyase</keyword>
<dbReference type="GO" id="GO:0000270">
    <property type="term" value="P:peptidoglycan metabolic process"/>
    <property type="evidence" value="ECO:0007669"/>
    <property type="project" value="UniProtKB-UniRule"/>
</dbReference>
<dbReference type="EMBL" id="CP002568">
    <property type="protein sequence ID" value="ADZ70703.1"/>
    <property type="molecule type" value="Genomic_DNA"/>
</dbReference>
<feature type="domain" description="RlpA-like protein double-psi beta-barrel" evidence="7">
    <location>
        <begin position="89"/>
        <end position="177"/>
    </location>
</feature>
<organism evidence="8 9">
    <name type="scientific">Polymorphum gilvum (strain LMG 25793 / CGMCC 1.9160 / SL003B-26A1)</name>
    <dbReference type="NCBI Taxonomy" id="991905"/>
    <lineage>
        <taxon>Bacteria</taxon>
        <taxon>Pseudomonadati</taxon>
        <taxon>Pseudomonadota</taxon>
        <taxon>Alphaproteobacteria</taxon>
        <taxon>Rhodobacterales</taxon>
        <taxon>Paracoccaceae</taxon>
        <taxon>Polymorphum</taxon>
    </lineage>
</organism>
<evidence type="ECO:0000256" key="5">
    <source>
        <dbReference type="SAM" id="MobiDB-lite"/>
    </source>
</evidence>
<dbReference type="Gene3D" id="2.40.40.10">
    <property type="entry name" value="RlpA-like domain"/>
    <property type="match status" value="1"/>
</dbReference>
<protein>
    <recommendedName>
        <fullName evidence="3">Endolytic peptidoglycan transglycosylase RlpA</fullName>
        <ecNumber evidence="3">4.2.2.-</ecNumber>
    </recommendedName>
</protein>
<evidence type="ECO:0000256" key="1">
    <source>
        <dbReference type="ARBA" id="ARBA00023239"/>
    </source>
</evidence>
<gene>
    <name evidence="3 8" type="primary">rlpA</name>
    <name evidence="8" type="ordered locus">SL003B_2278</name>
</gene>
<dbReference type="GO" id="GO:0008932">
    <property type="term" value="F:lytic endotransglycosylase activity"/>
    <property type="evidence" value="ECO:0007669"/>
    <property type="project" value="UniProtKB-UniRule"/>
</dbReference>
<keyword evidence="3" id="KW-1003">Cell membrane</keyword>
<dbReference type="GO" id="GO:0005886">
    <property type="term" value="C:plasma membrane"/>
    <property type="evidence" value="ECO:0007669"/>
    <property type="project" value="UniProtKB-SubCell"/>
</dbReference>
<keyword evidence="3 8" id="KW-0449">Lipoprotein</keyword>
<dbReference type="STRING" id="991905.SL003B_2278"/>
<evidence type="ECO:0000256" key="4">
    <source>
        <dbReference type="RuleBase" id="RU003495"/>
    </source>
</evidence>
<dbReference type="HOGENOM" id="CLU_055436_0_0_5"/>
<comment type="similarity">
    <text evidence="3 4">Belongs to the RlpA family.</text>
</comment>
<feature type="compositionally biased region" description="Low complexity" evidence="5">
    <location>
        <begin position="316"/>
        <end position="343"/>
    </location>
</feature>
<comment type="function">
    <text evidence="3">Lytic transglycosylase with a strong preference for naked glycan strands that lack stem peptides.</text>
</comment>
<name>F2IZX7_POLGS</name>
<dbReference type="PROSITE" id="PS51257">
    <property type="entry name" value="PROKAR_LIPOPROTEIN"/>
    <property type="match status" value="1"/>
</dbReference>
<dbReference type="InterPro" id="IPR012997">
    <property type="entry name" value="RplA"/>
</dbReference>
<dbReference type="PANTHER" id="PTHR34183:SF1">
    <property type="entry name" value="ENDOLYTIC PEPTIDOGLYCAN TRANSGLYCOSYLASE RLPA"/>
    <property type="match status" value="1"/>
</dbReference>
<dbReference type="eggNOG" id="COG0797">
    <property type="taxonomic scope" value="Bacteria"/>
</dbReference>
<accession>F2IZX7</accession>
<feature type="compositionally biased region" description="Low complexity" evidence="5">
    <location>
        <begin position="297"/>
        <end position="307"/>
    </location>
</feature>
<evidence type="ECO:0000259" key="7">
    <source>
        <dbReference type="Pfam" id="PF03330"/>
    </source>
</evidence>
<reference evidence="8 9" key="1">
    <citation type="journal article" date="2011" name="J. Bacteriol.">
        <title>Complete genome sequence of Polymorphum gilvum SL003B-26A1T, a crude oil-degrading bacterium from oil-polluted saline soil.</title>
        <authorList>
            <person name="Li S.G."/>
            <person name="Tang Y.Q."/>
            <person name="Nie Y."/>
            <person name="Cai M."/>
            <person name="Wu X.L."/>
        </authorList>
    </citation>
    <scope>NUCLEOTIDE SEQUENCE [LARGE SCALE GENOMIC DNA]</scope>
    <source>
        <strain evidence="9">LMG 25793 / CGMCC 1.9160 / SL003B-26A1</strain>
    </source>
</reference>
<feature type="signal peptide" evidence="6">
    <location>
        <begin position="1"/>
        <end position="23"/>
    </location>
</feature>
<dbReference type="Pfam" id="PF03330">
    <property type="entry name" value="DPBB_1"/>
    <property type="match status" value="1"/>
</dbReference>
<keyword evidence="3" id="KW-0472">Membrane</keyword>
<keyword evidence="3" id="KW-0564">Palmitate</keyword>
<dbReference type="PATRIC" id="fig|991905.3.peg.2334"/>
<keyword evidence="2 3" id="KW-0961">Cell wall biogenesis/degradation</keyword>
<dbReference type="InterPro" id="IPR009009">
    <property type="entry name" value="RlpA-like_DPBB"/>
</dbReference>
<evidence type="ECO:0000256" key="3">
    <source>
        <dbReference type="HAMAP-Rule" id="MF_02071"/>
    </source>
</evidence>
<dbReference type="KEGG" id="pgv:SL003B_2278"/>
<dbReference type="RefSeq" id="WP_013653018.1">
    <property type="nucleotide sequence ID" value="NC_015259.1"/>
</dbReference>
<dbReference type="CDD" id="cd22268">
    <property type="entry name" value="DPBB_RlpA-like"/>
    <property type="match status" value="1"/>
</dbReference>
<keyword evidence="6" id="KW-0732">Signal</keyword>
<evidence type="ECO:0000313" key="8">
    <source>
        <dbReference type="EMBL" id="ADZ70703.1"/>
    </source>
</evidence>
<dbReference type="OrthoDB" id="9779128at2"/>